<dbReference type="InterPro" id="IPR057869">
    <property type="entry name" value="HP1_YO34"/>
</dbReference>
<accession>A0A0H3AF48</accession>
<dbReference type="EMBL" id="CP000626">
    <property type="protein sequence ID" value="ABQ19010.1"/>
    <property type="molecule type" value="Genomic_DNA"/>
</dbReference>
<evidence type="ECO:0000313" key="3">
    <source>
        <dbReference type="Proteomes" id="UP000000249"/>
    </source>
</evidence>
<dbReference type="Proteomes" id="UP000000249">
    <property type="component" value="Chromosome 2"/>
</dbReference>
<dbReference type="RefSeq" id="WP_000457680.1">
    <property type="nucleotide sequence ID" value="NC_009456.1"/>
</dbReference>
<dbReference type="AlphaFoldDB" id="A0A0H3AF48"/>
<gene>
    <name evidence="2" type="ordered locus">VC0395_1034</name>
</gene>
<dbReference type="Pfam" id="PF25759">
    <property type="entry name" value="HP1_ORF34"/>
    <property type="match status" value="1"/>
</dbReference>
<dbReference type="PATRIC" id="fig|345073.21.peg.2991"/>
<feature type="region of interest" description="Disordered" evidence="1">
    <location>
        <begin position="121"/>
        <end position="157"/>
    </location>
</feature>
<feature type="compositionally biased region" description="Low complexity" evidence="1">
    <location>
        <begin position="141"/>
        <end position="157"/>
    </location>
</feature>
<protein>
    <submittedName>
        <fullName evidence="2">Uncharacterized protein</fullName>
    </submittedName>
</protein>
<name>A0A0H3AF48_VIBC3</name>
<evidence type="ECO:0000313" key="2">
    <source>
        <dbReference type="EMBL" id="ABQ19010.1"/>
    </source>
</evidence>
<dbReference type="eggNOG" id="ENOG50337U1">
    <property type="taxonomic scope" value="Bacteria"/>
</dbReference>
<sequence>MFALDGQTFNIKNLLVNFAREFKDQDMSGMASLTATSEQGDKAAELEISGLIAFKDLAQLALLESMSSAKDESGDRKVYRVANDVANALKIKNAKFTGHFSAVQQENKMAWQVSFKLKEHNSVAEQKEQRGRAKNKPQQRENTALQQALQQNAEATK</sequence>
<evidence type="ECO:0000256" key="1">
    <source>
        <dbReference type="SAM" id="MobiDB-lite"/>
    </source>
</evidence>
<dbReference type="KEGG" id="vcr:VC395_A0234"/>
<dbReference type="KEGG" id="vco:VC0395_1034"/>
<feature type="compositionally biased region" description="Basic and acidic residues" evidence="1">
    <location>
        <begin position="121"/>
        <end position="131"/>
    </location>
</feature>
<proteinExistence type="predicted"/>
<dbReference type="OrthoDB" id="6314079at2"/>
<reference evidence="2 3" key="1">
    <citation type="submission" date="2007-03" db="EMBL/GenBank/DDBJ databases">
        <authorList>
            <person name="Heidelberg J."/>
        </authorList>
    </citation>
    <scope>NUCLEOTIDE SEQUENCE [LARGE SCALE GENOMIC DNA]</scope>
    <source>
        <strain evidence="3">ATCC 39541 / Classical Ogawa 395 / O395</strain>
    </source>
</reference>
<organism evidence="2 3">
    <name type="scientific">Vibrio cholerae serotype O1 (strain ATCC 39541 / Classical Ogawa 395 / O395)</name>
    <dbReference type="NCBI Taxonomy" id="345073"/>
    <lineage>
        <taxon>Bacteria</taxon>
        <taxon>Pseudomonadati</taxon>
        <taxon>Pseudomonadota</taxon>
        <taxon>Gammaproteobacteria</taxon>
        <taxon>Vibrionales</taxon>
        <taxon>Vibrionaceae</taxon>
        <taxon>Vibrio</taxon>
    </lineage>
</organism>